<dbReference type="PIRSF" id="PIRSF006294">
    <property type="entry name" value="PEP_crbxkin"/>
    <property type="match status" value="1"/>
</dbReference>
<name>A0A1H5U898_9SPHI</name>
<keyword evidence="5 10" id="KW-0547">Nucleotide-binding</keyword>
<comment type="cofactor">
    <cofactor evidence="10">
        <name>Mn(2+)</name>
        <dbReference type="ChEBI" id="CHEBI:29035"/>
    </cofactor>
    <text evidence="10">Binds 1 Mn(2+) ion per subunit.</text>
</comment>
<dbReference type="OrthoDB" id="9806325at2"/>
<dbReference type="EC" id="4.1.1.49" evidence="3 10"/>
<feature type="binding site" evidence="10">
    <location>
        <position position="217"/>
    </location>
    <ligand>
        <name>Mn(2+)</name>
        <dbReference type="ChEBI" id="CHEBI:29035"/>
    </ligand>
</feature>
<dbReference type="GO" id="GO:0016301">
    <property type="term" value="F:kinase activity"/>
    <property type="evidence" value="ECO:0007669"/>
    <property type="project" value="UniProtKB-KW"/>
</dbReference>
<feature type="binding site" evidence="10">
    <location>
        <position position="282"/>
    </location>
    <ligand>
        <name>ATP</name>
        <dbReference type="ChEBI" id="CHEBI:30616"/>
    </ligand>
</feature>
<dbReference type="AlphaFoldDB" id="A0A1H5U898"/>
<dbReference type="GO" id="GO:0006094">
    <property type="term" value="P:gluconeogenesis"/>
    <property type="evidence" value="ECO:0007669"/>
    <property type="project" value="UniProtKB-UniRule"/>
</dbReference>
<dbReference type="PANTHER" id="PTHR30031:SF0">
    <property type="entry name" value="PHOSPHOENOLPYRUVATE CARBOXYKINASE (ATP)"/>
    <property type="match status" value="1"/>
</dbReference>
<accession>A0A1H5U898</accession>
<feature type="binding site" evidence="10">
    <location>
        <position position="319"/>
    </location>
    <ligand>
        <name>substrate</name>
    </ligand>
</feature>
<dbReference type="GO" id="GO:0004612">
    <property type="term" value="F:phosphoenolpyruvate carboxykinase (ATP) activity"/>
    <property type="evidence" value="ECO:0007669"/>
    <property type="project" value="UniProtKB-UniRule"/>
</dbReference>
<dbReference type="SUPFAM" id="SSF68923">
    <property type="entry name" value="PEP carboxykinase N-terminal domain"/>
    <property type="match status" value="1"/>
</dbReference>
<keyword evidence="8 10" id="KW-0456">Lyase</keyword>
<organism evidence="11 12">
    <name type="scientific">Sphingobacterium lactis</name>
    <dbReference type="NCBI Taxonomy" id="797291"/>
    <lineage>
        <taxon>Bacteria</taxon>
        <taxon>Pseudomonadati</taxon>
        <taxon>Bacteroidota</taxon>
        <taxon>Sphingobacteriia</taxon>
        <taxon>Sphingobacteriales</taxon>
        <taxon>Sphingobacteriaceae</taxon>
        <taxon>Sphingobacterium</taxon>
    </lineage>
</organism>
<feature type="binding site" evidence="10">
    <location>
        <position position="445"/>
    </location>
    <ligand>
        <name>ATP</name>
        <dbReference type="ChEBI" id="CHEBI:30616"/>
    </ligand>
</feature>
<evidence type="ECO:0000256" key="7">
    <source>
        <dbReference type="ARBA" id="ARBA00022840"/>
    </source>
</evidence>
<dbReference type="GO" id="GO:0046872">
    <property type="term" value="F:metal ion binding"/>
    <property type="evidence" value="ECO:0007669"/>
    <property type="project" value="UniProtKB-KW"/>
</dbReference>
<dbReference type="InterPro" id="IPR008210">
    <property type="entry name" value="PEP_carboxykinase_N"/>
</dbReference>
<feature type="binding site" evidence="10">
    <location>
        <position position="191"/>
    </location>
    <ligand>
        <name>substrate</name>
    </ligand>
</feature>
<dbReference type="HAMAP" id="MF_00453">
    <property type="entry name" value="PEPCK_ATP"/>
    <property type="match status" value="1"/>
</dbReference>
<comment type="catalytic activity">
    <reaction evidence="9 10">
        <text>oxaloacetate + ATP = phosphoenolpyruvate + ADP + CO2</text>
        <dbReference type="Rhea" id="RHEA:18617"/>
        <dbReference type="ChEBI" id="CHEBI:16452"/>
        <dbReference type="ChEBI" id="CHEBI:16526"/>
        <dbReference type="ChEBI" id="CHEBI:30616"/>
        <dbReference type="ChEBI" id="CHEBI:58702"/>
        <dbReference type="ChEBI" id="CHEBI:456216"/>
        <dbReference type="EC" id="4.1.1.49"/>
    </reaction>
</comment>
<dbReference type="NCBIfam" id="NF006821">
    <property type="entry name" value="PRK09344.1-3"/>
    <property type="match status" value="1"/>
</dbReference>
<dbReference type="Gene3D" id="2.170.8.10">
    <property type="entry name" value="Phosphoenolpyruvate Carboxykinase, domain 2"/>
    <property type="match status" value="1"/>
</dbReference>
<keyword evidence="10" id="KW-0464">Manganese</keyword>
<feature type="binding site" evidence="10">
    <location>
        <position position="217"/>
    </location>
    <ligand>
        <name>ATP</name>
        <dbReference type="ChEBI" id="CHEBI:30616"/>
    </ligand>
</feature>
<dbReference type="UniPathway" id="UPA00138"/>
<evidence type="ECO:0000256" key="8">
    <source>
        <dbReference type="ARBA" id="ARBA00023239"/>
    </source>
</evidence>
<dbReference type="Proteomes" id="UP000236731">
    <property type="component" value="Unassembled WGS sequence"/>
</dbReference>
<comment type="subcellular location">
    <subcellularLocation>
        <location evidence="10">Cytoplasm</location>
    </subcellularLocation>
</comment>
<evidence type="ECO:0000256" key="6">
    <source>
        <dbReference type="ARBA" id="ARBA00022793"/>
    </source>
</evidence>
<dbReference type="Gene3D" id="3.40.449.10">
    <property type="entry name" value="Phosphoenolpyruvate Carboxykinase, domain 1"/>
    <property type="match status" value="1"/>
</dbReference>
<dbReference type="InterPro" id="IPR013035">
    <property type="entry name" value="PEP_carboxykinase_C"/>
</dbReference>
<dbReference type="RefSeq" id="WP_103905230.1">
    <property type="nucleotide sequence ID" value="NZ_CP049246.1"/>
</dbReference>
<keyword evidence="10" id="KW-0963">Cytoplasm</keyword>
<comment type="function">
    <text evidence="10">Involved in the gluconeogenesis. Catalyzes the conversion of oxaloacetate (OAA) to phosphoenolpyruvate (PEP) through direct phosphoryl transfer between the nucleoside triphosphate and OAA.</text>
</comment>
<dbReference type="GO" id="GO:0005524">
    <property type="term" value="F:ATP binding"/>
    <property type="evidence" value="ECO:0007669"/>
    <property type="project" value="UniProtKB-UniRule"/>
</dbReference>
<keyword evidence="4 10" id="KW-0312">Gluconeogenesis</keyword>
<evidence type="ECO:0000256" key="9">
    <source>
        <dbReference type="ARBA" id="ARBA00047371"/>
    </source>
</evidence>
<feature type="binding site" evidence="10">
    <location>
        <begin position="233"/>
        <end position="241"/>
    </location>
    <ligand>
        <name>ATP</name>
        <dbReference type="ChEBI" id="CHEBI:30616"/>
    </ligand>
</feature>
<dbReference type="NCBIfam" id="TIGR00224">
    <property type="entry name" value="pckA"/>
    <property type="match status" value="1"/>
</dbReference>
<keyword evidence="11" id="KW-0418">Kinase</keyword>
<evidence type="ECO:0000313" key="12">
    <source>
        <dbReference type="Proteomes" id="UP000236731"/>
    </source>
</evidence>
<feature type="binding site" evidence="10">
    <location>
        <position position="197"/>
    </location>
    <ligand>
        <name>substrate</name>
    </ligand>
</feature>
<evidence type="ECO:0000256" key="1">
    <source>
        <dbReference type="ARBA" id="ARBA00004742"/>
    </source>
</evidence>
<evidence type="ECO:0000256" key="10">
    <source>
        <dbReference type="HAMAP-Rule" id="MF_00453"/>
    </source>
</evidence>
<keyword evidence="12" id="KW-1185">Reference proteome</keyword>
<feature type="binding site" evidence="10">
    <location>
        <position position="319"/>
    </location>
    <ligand>
        <name>ATP</name>
        <dbReference type="ChEBI" id="CHEBI:30616"/>
    </ligand>
</feature>
<keyword evidence="7 10" id="KW-0067">ATP-binding</keyword>
<keyword evidence="11" id="KW-0670">Pyruvate</keyword>
<proteinExistence type="inferred from homology"/>
<protein>
    <recommendedName>
        <fullName evidence="3 10">Phosphoenolpyruvate carboxykinase (ATP)</fullName>
        <shortName evidence="10">PCK</shortName>
        <shortName evidence="10">PEP carboxykinase</shortName>
        <shortName evidence="10">PEPCK</shortName>
        <ecNumber evidence="3 10">4.1.1.49</ecNumber>
    </recommendedName>
</protein>
<dbReference type="SUPFAM" id="SSF53795">
    <property type="entry name" value="PEP carboxykinase-like"/>
    <property type="match status" value="1"/>
</dbReference>
<dbReference type="Gene3D" id="3.90.228.20">
    <property type="match status" value="1"/>
</dbReference>
<keyword evidence="11" id="KW-0808">Transferase</keyword>
<feature type="binding site" evidence="10">
    <location>
        <position position="197"/>
    </location>
    <ligand>
        <name>Mn(2+)</name>
        <dbReference type="ChEBI" id="CHEBI:29035"/>
    </ligand>
</feature>
<dbReference type="Pfam" id="PF01293">
    <property type="entry name" value="PEPCK_ATP"/>
    <property type="match status" value="1"/>
</dbReference>
<reference evidence="12" key="1">
    <citation type="submission" date="2016-10" db="EMBL/GenBank/DDBJ databases">
        <authorList>
            <person name="Varghese N."/>
            <person name="Submissions S."/>
        </authorList>
    </citation>
    <scope>NUCLEOTIDE SEQUENCE [LARGE SCALE GENOMIC DNA]</scope>
    <source>
        <strain evidence="12">DSM 22361</strain>
    </source>
</reference>
<dbReference type="InterPro" id="IPR001272">
    <property type="entry name" value="PEP_carboxykinase_ATP"/>
</dbReference>
<comment type="similarity">
    <text evidence="2 10">Belongs to the phosphoenolpyruvate carboxykinase (ATP) family.</text>
</comment>
<comment type="pathway">
    <text evidence="1 10">Carbohydrate biosynthesis; gluconeogenesis.</text>
</comment>
<dbReference type="EMBL" id="FNUT01000002">
    <property type="protein sequence ID" value="SEF71332.1"/>
    <property type="molecule type" value="Genomic_DNA"/>
</dbReference>
<keyword evidence="10" id="KW-0479">Metal-binding</keyword>
<evidence type="ECO:0000256" key="5">
    <source>
        <dbReference type="ARBA" id="ARBA00022741"/>
    </source>
</evidence>
<feature type="binding site" evidence="10">
    <location>
        <position position="57"/>
    </location>
    <ligand>
        <name>substrate</name>
    </ligand>
</feature>
<dbReference type="GO" id="GO:0005829">
    <property type="term" value="C:cytosol"/>
    <property type="evidence" value="ECO:0007669"/>
    <property type="project" value="TreeGrafter"/>
</dbReference>
<evidence type="ECO:0000256" key="2">
    <source>
        <dbReference type="ARBA" id="ARBA00006052"/>
    </source>
</evidence>
<evidence type="ECO:0000313" key="11">
    <source>
        <dbReference type="EMBL" id="SEF71332.1"/>
    </source>
</evidence>
<evidence type="ECO:0000256" key="3">
    <source>
        <dbReference type="ARBA" id="ARBA00012363"/>
    </source>
</evidence>
<gene>
    <name evidence="10" type="primary">pckA</name>
    <name evidence="11" type="ORF">SAMN05421877_102210</name>
</gene>
<dbReference type="PANTHER" id="PTHR30031">
    <property type="entry name" value="PHOSPHOENOLPYRUVATE CARBOXYKINASE ATP"/>
    <property type="match status" value="1"/>
</dbReference>
<keyword evidence="6 10" id="KW-0210">Decarboxylase</keyword>
<sequence length="524" mass="58667">MTKLISVQLEALGIRPVGPVYFQLPVPELVEHAINNKDAELSETGALCFKTGIFTGRSPESRFLVKDAETAEQINWGKVNKPVSPELFDQLLTRVSQYLSNIPVYVRSVQACNHKDYAQNVLTVTENPCQDIFVNNMFINIDVNTQESVDWTVLAASQLKLEDHEALGLPTSHCVVLDLTRHIVLIMGTAYTGEIKKSIFSALNYYLPTKHNVLTMHCSANVGKDKDTALFFGLSGTGKTTLSSDHGRLLIGDDEHAWTENEVFNFEGGCYAKTIGLTQQHEPQIFNAIRFGALLENVNFKPGTREVDYNDNSITENMRASYPIEFLENVNPKGYGDSPEHIFFLSADAFGVLPPISKLTPEQAMFYFINGYTAKVAGTEMGVKTPTATFSACFGAAFMPLHPMRYAEMLKRKLEQNPNIQVWLVNTGWVAGPYGVGRRIQLSYTRQLIRSAMDGHLSEAGFEKHLVFDLQMPRECPDVPSNILSPRKMWENTEAYEEMANKLKAMFEENYAQYSVAELEKVVG</sequence>
<dbReference type="NCBIfam" id="NF006820">
    <property type="entry name" value="PRK09344.1-2"/>
    <property type="match status" value="1"/>
</dbReference>
<feature type="binding site" evidence="10">
    <location>
        <position position="254"/>
    </location>
    <ligand>
        <name>Mn(2+)</name>
        <dbReference type="ChEBI" id="CHEBI:29035"/>
    </ligand>
</feature>
<feature type="binding site" evidence="10">
    <location>
        <begin position="439"/>
        <end position="440"/>
    </location>
    <ligand>
        <name>ATP</name>
        <dbReference type="ChEBI" id="CHEBI:30616"/>
    </ligand>
</feature>
<feature type="binding site" evidence="10">
    <location>
        <position position="197"/>
    </location>
    <ligand>
        <name>ATP</name>
        <dbReference type="ChEBI" id="CHEBI:30616"/>
    </ligand>
</feature>
<evidence type="ECO:0000256" key="4">
    <source>
        <dbReference type="ARBA" id="ARBA00022432"/>
    </source>
</evidence>